<evidence type="ECO:0000313" key="1">
    <source>
        <dbReference type="EMBL" id="BBA33837.1"/>
    </source>
</evidence>
<sequence>MPTDTATNITTTNIIFITITMAITSPIRANTANVGTAAMMIDIL</sequence>
<keyword evidence="2" id="KW-1185">Reference proteome</keyword>
<dbReference type="AlphaFoldDB" id="A0A250KQG5"/>
<gene>
    <name evidence="1" type="ORF">sS8_1883</name>
</gene>
<organism evidence="1 2">
    <name type="scientific">Methylocaldum marinum</name>
    <dbReference type="NCBI Taxonomy" id="1432792"/>
    <lineage>
        <taxon>Bacteria</taxon>
        <taxon>Pseudomonadati</taxon>
        <taxon>Pseudomonadota</taxon>
        <taxon>Gammaproteobacteria</taxon>
        <taxon>Methylococcales</taxon>
        <taxon>Methylococcaceae</taxon>
        <taxon>Methylocaldum</taxon>
    </lineage>
</organism>
<dbReference type="Proteomes" id="UP000266313">
    <property type="component" value="Chromosome"/>
</dbReference>
<accession>A0A250KQG5</accession>
<name>A0A250KQG5_9GAMM</name>
<dbReference type="KEGG" id="mmai:sS8_1883"/>
<evidence type="ECO:0000313" key="2">
    <source>
        <dbReference type="Proteomes" id="UP000266313"/>
    </source>
</evidence>
<dbReference type="EMBL" id="AP017928">
    <property type="protein sequence ID" value="BBA33837.1"/>
    <property type="molecule type" value="Genomic_DNA"/>
</dbReference>
<protein>
    <submittedName>
        <fullName evidence="1">Uncharacterized protein</fullName>
    </submittedName>
</protein>
<proteinExistence type="predicted"/>
<reference evidence="1 2" key="1">
    <citation type="submission" date="2016-12" db="EMBL/GenBank/DDBJ databases">
        <title>Genome sequencing of Methylocaldum marinum.</title>
        <authorList>
            <person name="Takeuchi M."/>
            <person name="Kamagata Y."/>
            <person name="Hiraoka S."/>
            <person name="Oshima K."/>
            <person name="Hattori M."/>
            <person name="Iwasaki W."/>
        </authorList>
    </citation>
    <scope>NUCLEOTIDE SEQUENCE [LARGE SCALE GENOMIC DNA]</scope>
    <source>
        <strain evidence="1 2">S8</strain>
    </source>
</reference>